<dbReference type="InterPro" id="IPR022644">
    <property type="entry name" value="De-COase2_N"/>
</dbReference>
<dbReference type="Pfam" id="PF02784">
    <property type="entry name" value="Orn_Arg_deC_N"/>
    <property type="match status" value="1"/>
</dbReference>
<feature type="domain" description="Orn/DAP/Arg decarboxylase 2 N-terminal" evidence="9">
    <location>
        <begin position="35"/>
        <end position="284"/>
    </location>
</feature>
<dbReference type="PANTHER" id="PTHR43727">
    <property type="entry name" value="DIAMINOPIMELATE DECARBOXYLASE"/>
    <property type="match status" value="1"/>
</dbReference>
<dbReference type="GO" id="GO:0008836">
    <property type="term" value="F:diaminopimelate decarboxylase activity"/>
    <property type="evidence" value="ECO:0007669"/>
    <property type="project" value="UniProtKB-EC"/>
</dbReference>
<dbReference type="InterPro" id="IPR002986">
    <property type="entry name" value="DAP_deCOOHase_LysA"/>
</dbReference>
<dbReference type="Gene3D" id="3.20.20.10">
    <property type="entry name" value="Alanine racemase"/>
    <property type="match status" value="1"/>
</dbReference>
<dbReference type="InterPro" id="IPR022643">
    <property type="entry name" value="De-COase2_C"/>
</dbReference>
<evidence type="ECO:0000313" key="11">
    <source>
        <dbReference type="Proteomes" id="UP001472978"/>
    </source>
</evidence>
<evidence type="ECO:0000256" key="7">
    <source>
        <dbReference type="RuleBase" id="RU003738"/>
    </source>
</evidence>
<evidence type="ECO:0000259" key="8">
    <source>
        <dbReference type="Pfam" id="PF00278"/>
    </source>
</evidence>
<comment type="catalytic activity">
    <reaction evidence="5 7">
        <text>meso-2,6-diaminopimelate + H(+) = L-lysine + CO2</text>
        <dbReference type="Rhea" id="RHEA:15101"/>
        <dbReference type="ChEBI" id="CHEBI:15378"/>
        <dbReference type="ChEBI" id="CHEBI:16526"/>
        <dbReference type="ChEBI" id="CHEBI:32551"/>
        <dbReference type="ChEBI" id="CHEBI:57791"/>
        <dbReference type="EC" id="4.1.1.20"/>
    </reaction>
</comment>
<dbReference type="PRINTS" id="PR01179">
    <property type="entry name" value="ODADCRBXLASE"/>
</dbReference>
<dbReference type="Pfam" id="PF00278">
    <property type="entry name" value="Orn_DAP_Arg_deC"/>
    <property type="match status" value="1"/>
</dbReference>
<evidence type="ECO:0000313" key="10">
    <source>
        <dbReference type="EMBL" id="MEQ6889605.1"/>
    </source>
</evidence>
<feature type="domain" description="Orn/DAP/Arg decarboxylase 2 C-terminal" evidence="8">
    <location>
        <begin position="29"/>
        <end position="373"/>
    </location>
</feature>
<accession>A0ABV1N7C6</accession>
<keyword evidence="3 5" id="KW-0663">Pyridoxal phosphate</keyword>
<dbReference type="InterPro" id="IPR029066">
    <property type="entry name" value="PLP-binding_barrel"/>
</dbReference>
<gene>
    <name evidence="5 10" type="primary">lysA</name>
    <name evidence="10" type="ORF">ABE957_13080</name>
</gene>
<comment type="subunit">
    <text evidence="5">Homodimer.</text>
</comment>
<feature type="binding site" evidence="5">
    <location>
        <position position="348"/>
    </location>
    <ligand>
        <name>substrate</name>
    </ligand>
</feature>
<organism evidence="10 11">
    <name type="scientific">Halomonas pelophila</name>
    <dbReference type="NCBI Taxonomy" id="3151122"/>
    <lineage>
        <taxon>Bacteria</taxon>
        <taxon>Pseudomonadati</taxon>
        <taxon>Pseudomonadota</taxon>
        <taxon>Gammaproteobacteria</taxon>
        <taxon>Oceanospirillales</taxon>
        <taxon>Halomonadaceae</taxon>
        <taxon>Halomonas</taxon>
    </lineage>
</organism>
<evidence type="ECO:0000256" key="1">
    <source>
        <dbReference type="ARBA" id="ARBA00001933"/>
    </source>
</evidence>
<dbReference type="PROSITE" id="PS00878">
    <property type="entry name" value="ODR_DC_2_1"/>
    <property type="match status" value="1"/>
</dbReference>
<keyword evidence="5 7" id="KW-0457">Lysine biosynthesis</keyword>
<feature type="binding site" evidence="5">
    <location>
        <position position="280"/>
    </location>
    <ligand>
        <name>substrate</name>
    </ligand>
</feature>
<dbReference type="HAMAP" id="MF_02120">
    <property type="entry name" value="LysA"/>
    <property type="match status" value="1"/>
</dbReference>
<feature type="binding site" evidence="5">
    <location>
        <position position="316"/>
    </location>
    <ligand>
        <name>substrate</name>
    </ligand>
</feature>
<evidence type="ECO:0000259" key="9">
    <source>
        <dbReference type="Pfam" id="PF02784"/>
    </source>
</evidence>
<dbReference type="InterPro" id="IPR022653">
    <property type="entry name" value="De-COase2_pyr-phos_BS"/>
</dbReference>
<dbReference type="PROSITE" id="PS00879">
    <property type="entry name" value="ODR_DC_2_2"/>
    <property type="match status" value="1"/>
</dbReference>
<feature type="binding site" evidence="5">
    <location>
        <position position="375"/>
    </location>
    <ligand>
        <name>substrate</name>
    </ligand>
</feature>
<dbReference type="EMBL" id="JBEGCI010000011">
    <property type="protein sequence ID" value="MEQ6889605.1"/>
    <property type="molecule type" value="Genomic_DNA"/>
</dbReference>
<dbReference type="InterPro" id="IPR022657">
    <property type="entry name" value="De-COase2_CS"/>
</dbReference>
<feature type="binding site" evidence="5">
    <location>
        <position position="375"/>
    </location>
    <ligand>
        <name>pyridoxal 5'-phosphate</name>
        <dbReference type="ChEBI" id="CHEBI:597326"/>
    </ligand>
</feature>
<dbReference type="SUPFAM" id="SSF50621">
    <property type="entry name" value="Alanine racemase C-terminal domain-like"/>
    <property type="match status" value="1"/>
</dbReference>
<dbReference type="CDD" id="cd06828">
    <property type="entry name" value="PLPDE_III_DapDC"/>
    <property type="match status" value="1"/>
</dbReference>
<dbReference type="EC" id="4.1.1.20" evidence="5 6"/>
<feature type="modified residue" description="N6-(pyridoxal phosphate)lysine" evidence="5">
    <location>
        <position position="60"/>
    </location>
</feature>
<evidence type="ECO:0000256" key="6">
    <source>
        <dbReference type="NCBIfam" id="TIGR01048"/>
    </source>
</evidence>
<keyword evidence="4 5" id="KW-0456">Lyase</keyword>
<comment type="similarity">
    <text evidence="5">Belongs to the Orn/Lys/Arg decarboxylase class-II family. LysA subfamily.</text>
</comment>
<evidence type="ECO:0000256" key="2">
    <source>
        <dbReference type="ARBA" id="ARBA00022793"/>
    </source>
</evidence>
<dbReference type="InterPro" id="IPR000183">
    <property type="entry name" value="Orn/DAP/Arg_de-COase"/>
</dbReference>
<evidence type="ECO:0000256" key="5">
    <source>
        <dbReference type="HAMAP-Rule" id="MF_02120"/>
    </source>
</evidence>
<dbReference type="InterPro" id="IPR009006">
    <property type="entry name" value="Ala_racemase/Decarboxylase_C"/>
</dbReference>
<dbReference type="SUPFAM" id="SSF51419">
    <property type="entry name" value="PLP-binding barrel"/>
    <property type="match status" value="1"/>
</dbReference>
<keyword evidence="2 5" id="KW-0210">Decarboxylase</keyword>
<comment type="pathway">
    <text evidence="5 7">Amino-acid biosynthesis; L-lysine biosynthesis via DAP pathway; L-lysine from DL-2,6-diaminopimelate: step 1/1.</text>
</comment>
<protein>
    <recommendedName>
        <fullName evidence="5 6">Diaminopimelate decarboxylase</fullName>
        <shortName evidence="5">DAP decarboxylase</shortName>
        <shortName evidence="5">DAPDC</shortName>
        <ecNumber evidence="5 6">4.1.1.20</ecNumber>
    </recommendedName>
</protein>
<name>A0ABV1N7C6_9GAMM</name>
<dbReference type="Gene3D" id="2.40.37.10">
    <property type="entry name" value="Lyase, Ornithine Decarboxylase, Chain A, domain 1"/>
    <property type="match status" value="1"/>
</dbReference>
<feature type="binding site" evidence="5">
    <location>
        <begin position="277"/>
        <end position="280"/>
    </location>
    <ligand>
        <name>pyridoxal 5'-phosphate</name>
        <dbReference type="ChEBI" id="CHEBI:597326"/>
    </ligand>
</feature>
<comment type="cofactor">
    <cofactor evidence="1 5 7">
        <name>pyridoxal 5'-phosphate</name>
        <dbReference type="ChEBI" id="CHEBI:597326"/>
    </cofactor>
</comment>
<comment type="caution">
    <text evidence="10">The sequence shown here is derived from an EMBL/GenBank/DDBJ whole genome shotgun (WGS) entry which is preliminary data.</text>
</comment>
<sequence length="426" mass="46371">MDHFEYRDGVLYGEDVPLTRIADEYGTPCYVYSRATLARHYRAYAEALGSHPHLICYAVKANSNLAVLGLLAKMGAGFDIVSIGELERVLAAGGDPAKVVFSGVAKQEAEMARALEAGIKCFNVESRPELERLNAVAGRLGTRAPVSLRVNPDVDAGTHPYISTGLKDNKFGIPVDEALAAYQLAAELPHLKVVGLDCHIGSQLTELAPFLDALDRLLVLLERLRERGIEIEHLDLGGGLGVPYQHEHPPAPFDYATALLERLSTWPGSERLTLLFEPGRSIAANAGVLLTRVEFLKPGETKNFAIVDAGMNDLIRPALYQAWQAILAVDTRHPRDTATYDVVGPVCETGDFLGKDRALAIAADDLLAVRSAGAYGFVMASNYNSRPRPAEVMVDGDRTHLVRRRERLEDLWAGEALLPDDAGEAR</sequence>
<keyword evidence="5" id="KW-0028">Amino-acid biosynthesis</keyword>
<reference evidence="10 11" key="1">
    <citation type="submission" date="2024-05" db="EMBL/GenBank/DDBJ databases">
        <title>Halomonas sp. CS7 16S ribosomal RNA gene Genome sequencing and assembly.</title>
        <authorList>
            <person name="Yook S."/>
        </authorList>
    </citation>
    <scope>NUCLEOTIDE SEQUENCE [LARGE SCALE GENOMIC DNA]</scope>
    <source>
        <strain evidence="10 11">CS7</strain>
    </source>
</reference>
<dbReference type="PANTHER" id="PTHR43727:SF2">
    <property type="entry name" value="GROUP IV DECARBOXYLASE"/>
    <property type="match status" value="1"/>
</dbReference>
<dbReference type="RefSeq" id="WP_349759125.1">
    <property type="nucleotide sequence ID" value="NZ_JBEGCI010000011.1"/>
</dbReference>
<evidence type="ECO:0000256" key="4">
    <source>
        <dbReference type="ARBA" id="ARBA00023239"/>
    </source>
</evidence>
<comment type="function">
    <text evidence="5">Specifically catalyzes the decarboxylation of meso-diaminopimelate (meso-DAP) to L-lysine.</text>
</comment>
<dbReference type="PRINTS" id="PR01181">
    <property type="entry name" value="DAPDCRBXLASE"/>
</dbReference>
<evidence type="ECO:0000256" key="3">
    <source>
        <dbReference type="ARBA" id="ARBA00022898"/>
    </source>
</evidence>
<feature type="binding site" evidence="5">
    <location>
        <position position="320"/>
    </location>
    <ligand>
        <name>substrate</name>
    </ligand>
</feature>
<dbReference type="Proteomes" id="UP001472978">
    <property type="component" value="Unassembled WGS sequence"/>
</dbReference>
<feature type="binding site" evidence="5">
    <location>
        <position position="239"/>
    </location>
    <ligand>
        <name>pyridoxal 5'-phosphate</name>
        <dbReference type="ChEBI" id="CHEBI:597326"/>
    </ligand>
</feature>
<keyword evidence="11" id="KW-1185">Reference proteome</keyword>
<proteinExistence type="inferred from homology"/>
<dbReference type="NCBIfam" id="TIGR01048">
    <property type="entry name" value="lysA"/>
    <property type="match status" value="1"/>
</dbReference>